<dbReference type="AlphaFoldDB" id="A0AAD2JBS0"/>
<proteinExistence type="predicted"/>
<name>A0AAD2JBS0_FAUOS</name>
<dbReference type="EMBL" id="CP024176">
    <property type="protein sequence ID" value="ATW70759.1"/>
    <property type="molecule type" value="Genomic_DNA"/>
</dbReference>
<organism evidence="1">
    <name type="scientific">Faucicola osloensis</name>
    <name type="common">Moraxella osloensis</name>
    <dbReference type="NCBI Taxonomy" id="34062"/>
    <lineage>
        <taxon>Bacteria</taxon>
        <taxon>Pseudomonadati</taxon>
        <taxon>Pseudomonadota</taxon>
        <taxon>Gammaproteobacteria</taxon>
        <taxon>Moraxellales</taxon>
        <taxon>Moraxellaceae</taxon>
        <taxon>Faucicola</taxon>
    </lineage>
</organism>
<sequence length="96" mass="11048">MFRALLASIWTLEQACPPPVDFNLMLPLLTEGEKQEILDLVKVKQSQDENYRHQLSKSLQDLTAKLWQRCENPSFPDKKQGDVALLDTIFKATVFN</sequence>
<dbReference type="Pfam" id="PF10127">
    <property type="entry name" value="RlaP"/>
    <property type="match status" value="1"/>
</dbReference>
<gene>
    <name evidence="1" type="ORF">YHS_11910</name>
</gene>
<accession>A0AAD2JBS0</accession>
<protein>
    <submittedName>
        <fullName evidence="1">Uncharacterized protein</fullName>
    </submittedName>
</protein>
<reference evidence="1" key="1">
    <citation type="submission" date="2017-11" db="EMBL/GenBank/DDBJ databases">
        <title>Complete Genome Sequence from Moraxella oslensis YHS isolated from human skin.</title>
        <authorList>
            <person name="Lee K."/>
            <person name="Lim J.Y."/>
            <person name="Hwang I."/>
        </authorList>
    </citation>
    <scope>NUCLEOTIDE SEQUENCE</scope>
    <source>
        <strain evidence="1">YHS</strain>
    </source>
</reference>
<dbReference type="InterPro" id="IPR018775">
    <property type="entry name" value="RlaP"/>
</dbReference>
<evidence type="ECO:0000313" key="1">
    <source>
        <dbReference type="EMBL" id="ATW70759.1"/>
    </source>
</evidence>